<protein>
    <submittedName>
        <fullName evidence="9">CMP-sialic acid transporter 1-like</fullName>
    </submittedName>
</protein>
<gene>
    <name evidence="9" type="primary">LOC106473165</name>
</gene>
<keyword evidence="8" id="KW-1185">Reference proteome</keyword>
<feature type="transmembrane region" description="Helical" evidence="7">
    <location>
        <begin position="127"/>
        <end position="148"/>
    </location>
</feature>
<proteinExistence type="inferred from homology"/>
<keyword evidence="3" id="KW-0762">Sugar transport</keyword>
<feature type="transmembrane region" description="Helical" evidence="7">
    <location>
        <begin position="243"/>
        <end position="269"/>
    </location>
</feature>
<keyword evidence="3" id="KW-0813">Transport</keyword>
<feature type="non-terminal residue" evidence="9">
    <location>
        <position position="1"/>
    </location>
</feature>
<keyword evidence="6 7" id="KW-0472">Membrane</keyword>
<dbReference type="GeneID" id="106473165"/>
<comment type="similarity">
    <text evidence="2">Belongs to the nucleotide-sugar transporter family. SLC35A subfamily.</text>
</comment>
<evidence type="ECO:0000256" key="6">
    <source>
        <dbReference type="ARBA" id="ARBA00023136"/>
    </source>
</evidence>
<feature type="transmembrane region" description="Helical" evidence="7">
    <location>
        <begin position="160"/>
        <end position="183"/>
    </location>
</feature>
<evidence type="ECO:0000313" key="8">
    <source>
        <dbReference type="Proteomes" id="UP000694941"/>
    </source>
</evidence>
<feature type="transmembrane region" description="Helical" evidence="7">
    <location>
        <begin position="31"/>
        <end position="54"/>
    </location>
</feature>
<name>A0ABM1TNA9_LIMPO</name>
<dbReference type="PANTHER" id="PTHR10231">
    <property type="entry name" value="NUCLEOTIDE-SUGAR TRANSMEMBRANE TRANSPORTER"/>
    <property type="match status" value="1"/>
</dbReference>
<evidence type="ECO:0000256" key="3">
    <source>
        <dbReference type="ARBA" id="ARBA00022597"/>
    </source>
</evidence>
<feature type="transmembrane region" description="Helical" evidence="7">
    <location>
        <begin position="60"/>
        <end position="79"/>
    </location>
</feature>
<dbReference type="SUPFAM" id="SSF103481">
    <property type="entry name" value="Multidrug resistance efflux transporter EmrE"/>
    <property type="match status" value="1"/>
</dbReference>
<organism evidence="8 9">
    <name type="scientific">Limulus polyphemus</name>
    <name type="common">Atlantic horseshoe crab</name>
    <dbReference type="NCBI Taxonomy" id="6850"/>
    <lineage>
        <taxon>Eukaryota</taxon>
        <taxon>Metazoa</taxon>
        <taxon>Ecdysozoa</taxon>
        <taxon>Arthropoda</taxon>
        <taxon>Chelicerata</taxon>
        <taxon>Merostomata</taxon>
        <taxon>Xiphosura</taxon>
        <taxon>Limulidae</taxon>
        <taxon>Limulus</taxon>
    </lineage>
</organism>
<evidence type="ECO:0000256" key="4">
    <source>
        <dbReference type="ARBA" id="ARBA00022692"/>
    </source>
</evidence>
<evidence type="ECO:0000256" key="7">
    <source>
        <dbReference type="SAM" id="Phobius"/>
    </source>
</evidence>
<reference evidence="9" key="1">
    <citation type="submission" date="2025-08" db="UniProtKB">
        <authorList>
            <consortium name="RefSeq"/>
        </authorList>
    </citation>
    <scope>IDENTIFICATION</scope>
    <source>
        <tissue evidence="9">Muscle</tissue>
    </source>
</reference>
<evidence type="ECO:0000256" key="1">
    <source>
        <dbReference type="ARBA" id="ARBA00004141"/>
    </source>
</evidence>
<keyword evidence="4 7" id="KW-0812">Transmembrane</keyword>
<dbReference type="Proteomes" id="UP000694941">
    <property type="component" value="Unplaced"/>
</dbReference>
<sequence length="293" mass="33386">LSVIDSREQKRKYSNSVHQLFHDTFKNYQVLLFYLVPAFLYCLYNNLAFINLAIFDPTTYYLLLQFRVVVTAVIFQILFKKHLSKKQWLSLILLTCGCIIKQLKVSHPETPVIESSDAQMPSFLKLHLSYNLVLILVQVFCSCFAGVYNEYLLKDTGAHVHLMIQNIFMYFDSILCNFLVLVFKGEVMNVFNVDMVSSILQPLVILVIFNGTGCGIITSVFLKNLNSILKNFASALELAFTAVLCWVIFGIAIDIFTILSIAIVSYATFMYSQNPVVNTVRADTKDENQENCV</sequence>
<accession>A0ABM1TNA9</accession>
<evidence type="ECO:0000313" key="9">
    <source>
        <dbReference type="RefSeq" id="XP_022257365.1"/>
    </source>
</evidence>
<dbReference type="Pfam" id="PF04142">
    <property type="entry name" value="Nuc_sug_transp"/>
    <property type="match status" value="1"/>
</dbReference>
<keyword evidence="5 7" id="KW-1133">Transmembrane helix</keyword>
<dbReference type="InterPro" id="IPR037185">
    <property type="entry name" value="EmrE-like"/>
</dbReference>
<evidence type="ECO:0000256" key="5">
    <source>
        <dbReference type="ARBA" id="ARBA00022989"/>
    </source>
</evidence>
<comment type="subcellular location">
    <subcellularLocation>
        <location evidence="1">Membrane</location>
        <topology evidence="1">Multi-pass membrane protein</topology>
    </subcellularLocation>
</comment>
<dbReference type="RefSeq" id="XP_022257365.1">
    <property type="nucleotide sequence ID" value="XM_022401657.1"/>
</dbReference>
<evidence type="ECO:0000256" key="2">
    <source>
        <dbReference type="ARBA" id="ARBA00009976"/>
    </source>
</evidence>
<dbReference type="InterPro" id="IPR007271">
    <property type="entry name" value="Nuc_sug_transpt"/>
</dbReference>
<feature type="transmembrane region" description="Helical" evidence="7">
    <location>
        <begin position="203"/>
        <end position="222"/>
    </location>
</feature>